<dbReference type="InterPro" id="IPR005824">
    <property type="entry name" value="KOW"/>
</dbReference>
<dbReference type="InterPro" id="IPR005100">
    <property type="entry name" value="NGN-domain"/>
</dbReference>
<feature type="compositionally biased region" description="Acidic residues" evidence="5">
    <location>
        <begin position="189"/>
        <end position="205"/>
    </location>
</feature>
<feature type="non-terminal residue" evidence="7">
    <location>
        <position position="620"/>
    </location>
</feature>
<dbReference type="GO" id="GO:0032784">
    <property type="term" value="P:regulation of DNA-templated transcription elongation"/>
    <property type="evidence" value="ECO:0007669"/>
    <property type="project" value="InterPro"/>
</dbReference>
<protein>
    <submittedName>
        <fullName evidence="7">Kow motif domain-containing protein</fullName>
    </submittedName>
</protein>
<feature type="domain" description="KOW" evidence="6">
    <location>
        <begin position="572"/>
        <end position="599"/>
    </location>
</feature>
<dbReference type="VEuPathDB" id="ToxoDB:CSUI_004988"/>
<dbReference type="InterPro" id="IPR041973">
    <property type="entry name" value="KOW_Spt5_1"/>
</dbReference>
<dbReference type="GO" id="GO:0006368">
    <property type="term" value="P:transcription elongation by RNA polymerase II"/>
    <property type="evidence" value="ECO:0007669"/>
    <property type="project" value="TreeGrafter"/>
</dbReference>
<name>A0A2C6KL12_9APIC</name>
<dbReference type="SUPFAM" id="SSF50104">
    <property type="entry name" value="Translation proteins SH3-like domain"/>
    <property type="match status" value="1"/>
</dbReference>
<dbReference type="SMART" id="SM00739">
    <property type="entry name" value="KOW"/>
    <property type="match status" value="3"/>
</dbReference>
<dbReference type="CDD" id="cd09888">
    <property type="entry name" value="NGN_Euk"/>
    <property type="match status" value="1"/>
</dbReference>
<feature type="compositionally biased region" description="Acidic residues" evidence="5">
    <location>
        <begin position="116"/>
        <end position="136"/>
    </location>
</feature>
<evidence type="ECO:0000259" key="6">
    <source>
        <dbReference type="SMART" id="SM00739"/>
    </source>
</evidence>
<dbReference type="InterPro" id="IPR039385">
    <property type="entry name" value="NGN_Euk"/>
</dbReference>
<organism evidence="7 8">
    <name type="scientific">Cystoisospora suis</name>
    <dbReference type="NCBI Taxonomy" id="483139"/>
    <lineage>
        <taxon>Eukaryota</taxon>
        <taxon>Sar</taxon>
        <taxon>Alveolata</taxon>
        <taxon>Apicomplexa</taxon>
        <taxon>Conoidasida</taxon>
        <taxon>Coccidia</taxon>
        <taxon>Eucoccidiorida</taxon>
        <taxon>Eimeriorina</taxon>
        <taxon>Sarcocystidae</taxon>
        <taxon>Cystoisospora</taxon>
    </lineage>
</organism>
<gene>
    <name evidence="7" type="ORF">CSUI_004988</name>
</gene>
<evidence type="ECO:0000256" key="1">
    <source>
        <dbReference type="ARBA" id="ARBA00004123"/>
    </source>
</evidence>
<dbReference type="Pfam" id="PF23042">
    <property type="entry name" value="KOW1_SPT5"/>
    <property type="match status" value="1"/>
</dbReference>
<proteinExistence type="inferred from homology"/>
<comment type="subcellular location">
    <subcellularLocation>
        <location evidence="1">Nucleus</location>
    </subcellularLocation>
</comment>
<evidence type="ECO:0000313" key="8">
    <source>
        <dbReference type="Proteomes" id="UP000221165"/>
    </source>
</evidence>
<reference evidence="7 8" key="1">
    <citation type="journal article" date="2017" name="Int. J. Parasitol.">
        <title>The genome of the protozoan parasite Cystoisospora suis and a reverse vaccinology approach to identify vaccine candidates.</title>
        <authorList>
            <person name="Palmieri N."/>
            <person name="Shrestha A."/>
            <person name="Ruttkowski B."/>
            <person name="Beck T."/>
            <person name="Vogl C."/>
            <person name="Tomley F."/>
            <person name="Blake D.P."/>
            <person name="Joachim A."/>
        </authorList>
    </citation>
    <scope>NUCLEOTIDE SEQUENCE [LARGE SCALE GENOMIC DNA]</scope>
    <source>
        <strain evidence="7 8">Wien I</strain>
    </source>
</reference>
<comment type="caution">
    <text evidence="7">The sequence shown here is derived from an EMBL/GenBank/DDBJ whole genome shotgun (WGS) entry which is preliminary data.</text>
</comment>
<dbReference type="PANTHER" id="PTHR11125">
    <property type="entry name" value="SUPPRESSOR OF TY 5"/>
    <property type="match status" value="1"/>
</dbReference>
<evidence type="ECO:0000256" key="4">
    <source>
        <dbReference type="ARBA" id="ARBA00023242"/>
    </source>
</evidence>
<feature type="domain" description="KOW" evidence="6">
    <location>
        <begin position="321"/>
        <end position="348"/>
    </location>
</feature>
<sequence>MFLIQYGLGGMQGTTSCALWMLFLQGPESTEREEEEEEEEEEVLSGSSSDEGDEDEDEEEDEEEEEQPRKKSSKHDKSRKSSSSSKRKSQSDRRSRSKDGGKRKKRRGVTAFLDVEAQEGDDEEEEDADDFLDYSDEAAQAARLAAQAAEARRAGGRDDRGGASQQRRGGAGHLENAIDSLARRYQDQTFEEGEEEEDDLLEDADGYPYEDGNEGNLLPDITDPKLWMVKLNKMGVEREVCISILNKCFQQQERGRDPEIYSCYASDDLKGYVYVEAHSQYAIKEALQGLRLVRTYGDIKIVPLQEMPAVFNSVRSQAPYIPQRNDFVRIKRGMYANDIAQIHQVEEQGMIVTVRLIPRLDLNALLDREKHGGDFGRKGEMTLLKRMGGVRPQKRFFDRDEIDARGGQVEQGVQPGTVRFAGMTFEESGYLLRRIAVRHLLVGSTASPSLAEVTEFVQGQQDKEGDDLQENRVPCSGVRVVVSSVNAYNHVNVFFFSSVRRPLSSFLKRQRSAYRLGERVRVIKGELQGMRGKIGERRQDPEEDDEEESVEVVLEHKKLGAVMLKTSHLVKDLQVGENVRAVGGVNAGHSGLITSIDFNRQTATVFSPAAGLEVGDSNSV</sequence>
<dbReference type="OrthoDB" id="332124at2759"/>
<dbReference type="CDD" id="cd06081">
    <property type="entry name" value="KOW_Spt5_1"/>
    <property type="match status" value="1"/>
</dbReference>
<feature type="compositionally biased region" description="Basic residues" evidence="5">
    <location>
        <begin position="70"/>
        <end position="88"/>
    </location>
</feature>
<dbReference type="RefSeq" id="XP_067922864.1">
    <property type="nucleotide sequence ID" value="XM_068065169.1"/>
</dbReference>
<dbReference type="Pfam" id="PF03439">
    <property type="entry name" value="Spt5-NGN"/>
    <property type="match status" value="1"/>
</dbReference>
<dbReference type="InterPro" id="IPR039659">
    <property type="entry name" value="SPT5"/>
</dbReference>
<accession>A0A2C6KL12</accession>
<feature type="domain" description="KOW" evidence="6">
    <location>
        <begin position="513"/>
        <end position="540"/>
    </location>
</feature>
<dbReference type="GO" id="GO:0003729">
    <property type="term" value="F:mRNA binding"/>
    <property type="evidence" value="ECO:0007669"/>
    <property type="project" value="TreeGrafter"/>
</dbReference>
<evidence type="ECO:0000313" key="7">
    <source>
        <dbReference type="EMBL" id="PHJ21180.1"/>
    </source>
</evidence>
<dbReference type="InterPro" id="IPR036735">
    <property type="entry name" value="NGN_dom_sf"/>
</dbReference>
<evidence type="ECO:0000256" key="2">
    <source>
        <dbReference type="ARBA" id="ARBA00006956"/>
    </source>
</evidence>
<feature type="compositionally biased region" description="Basic and acidic residues" evidence="5">
    <location>
        <begin position="150"/>
        <end position="161"/>
    </location>
</feature>
<comment type="similarity">
    <text evidence="2">Belongs to the SPT5 family.</text>
</comment>
<feature type="compositionally biased region" description="Low complexity" evidence="5">
    <location>
        <begin position="138"/>
        <end position="149"/>
    </location>
</feature>
<feature type="region of interest" description="Disordered" evidence="5">
    <location>
        <begin position="188"/>
        <end position="216"/>
    </location>
</feature>
<keyword evidence="3" id="KW-0804">Transcription</keyword>
<keyword evidence="8" id="KW-1185">Reference proteome</keyword>
<dbReference type="PANTHER" id="PTHR11125:SF7">
    <property type="entry name" value="TRANSCRIPTION ELONGATION FACTOR SPT5"/>
    <property type="match status" value="1"/>
</dbReference>
<keyword evidence="4" id="KW-0539">Nucleus</keyword>
<dbReference type="GO" id="GO:0006357">
    <property type="term" value="P:regulation of transcription by RNA polymerase II"/>
    <property type="evidence" value="ECO:0007669"/>
    <property type="project" value="InterPro"/>
</dbReference>
<feature type="compositionally biased region" description="Acidic residues" evidence="5">
    <location>
        <begin position="31"/>
        <end position="43"/>
    </location>
</feature>
<dbReference type="InterPro" id="IPR008991">
    <property type="entry name" value="Translation_prot_SH3-like_sf"/>
</dbReference>
<feature type="compositionally biased region" description="Basic and acidic residues" evidence="5">
    <location>
        <begin position="89"/>
        <end position="100"/>
    </location>
</feature>
<dbReference type="GO" id="GO:0032044">
    <property type="term" value="C:DSIF complex"/>
    <property type="evidence" value="ECO:0007669"/>
    <property type="project" value="TreeGrafter"/>
</dbReference>
<evidence type="ECO:0000256" key="5">
    <source>
        <dbReference type="SAM" id="MobiDB-lite"/>
    </source>
</evidence>
<dbReference type="Gene3D" id="3.30.70.940">
    <property type="entry name" value="NusG, N-terminal domain"/>
    <property type="match status" value="1"/>
</dbReference>
<dbReference type="AlphaFoldDB" id="A0A2C6KL12"/>
<dbReference type="Proteomes" id="UP000221165">
    <property type="component" value="Unassembled WGS sequence"/>
</dbReference>
<evidence type="ECO:0000256" key="3">
    <source>
        <dbReference type="ARBA" id="ARBA00023163"/>
    </source>
</evidence>
<feature type="region of interest" description="Disordered" evidence="5">
    <location>
        <begin position="27"/>
        <end position="173"/>
    </location>
</feature>
<feature type="compositionally biased region" description="Acidic residues" evidence="5">
    <location>
        <begin position="50"/>
        <end position="66"/>
    </location>
</feature>
<dbReference type="GeneID" id="94428380"/>
<dbReference type="EMBL" id="MIGC01002388">
    <property type="protein sequence ID" value="PHJ21180.1"/>
    <property type="molecule type" value="Genomic_DNA"/>
</dbReference>